<dbReference type="KEGG" id="cic:CICLE_v100301431m"/>
<accession>V4UBD6</accession>
<dbReference type="SUPFAM" id="SSF52540">
    <property type="entry name" value="P-loop containing nucleoside triphosphate hydrolases"/>
    <property type="match status" value="1"/>
</dbReference>
<feature type="non-terminal residue" evidence="2">
    <location>
        <position position="1"/>
    </location>
</feature>
<dbReference type="GO" id="GO:0016887">
    <property type="term" value="F:ATP hydrolysis activity"/>
    <property type="evidence" value="ECO:0007669"/>
    <property type="project" value="InterPro"/>
</dbReference>
<dbReference type="InterPro" id="IPR050747">
    <property type="entry name" value="Mitochondrial_chaperone_BCS1"/>
</dbReference>
<evidence type="ECO:0000313" key="3">
    <source>
        <dbReference type="Proteomes" id="UP000030687"/>
    </source>
</evidence>
<protein>
    <recommendedName>
        <fullName evidence="1">ATPase AAA-type core domain-containing protein</fullName>
    </recommendedName>
</protein>
<dbReference type="PANTHER" id="PTHR23070">
    <property type="entry name" value="BCS1 AAA-TYPE ATPASE"/>
    <property type="match status" value="1"/>
</dbReference>
<feature type="domain" description="ATPase AAA-type core" evidence="1">
    <location>
        <begin position="41"/>
        <end position="135"/>
    </location>
</feature>
<evidence type="ECO:0000259" key="1">
    <source>
        <dbReference type="Pfam" id="PF00004"/>
    </source>
</evidence>
<dbReference type="GO" id="GO:0005524">
    <property type="term" value="F:ATP binding"/>
    <property type="evidence" value="ECO:0007669"/>
    <property type="project" value="InterPro"/>
</dbReference>
<dbReference type="InterPro" id="IPR027417">
    <property type="entry name" value="P-loop_NTPase"/>
</dbReference>
<name>V4UBD6_CITCL</name>
<dbReference type="InterPro" id="IPR003959">
    <property type="entry name" value="ATPase_AAA_core"/>
</dbReference>
<dbReference type="STRING" id="85681.V4UBD6"/>
<dbReference type="Pfam" id="PF00004">
    <property type="entry name" value="AAA"/>
    <property type="match status" value="1"/>
</dbReference>
<dbReference type="AlphaFoldDB" id="V4UBD6"/>
<dbReference type="InParanoid" id="V4UBD6"/>
<dbReference type="Proteomes" id="UP000030687">
    <property type="component" value="Unassembled WGS sequence"/>
</dbReference>
<proteinExistence type="predicted"/>
<gene>
    <name evidence="2" type="ORF">CICLE_v100301431mg</name>
</gene>
<evidence type="ECO:0000313" key="2">
    <source>
        <dbReference type="EMBL" id="ESR36584.1"/>
    </source>
</evidence>
<feature type="non-terminal residue" evidence="2">
    <location>
        <position position="136"/>
    </location>
</feature>
<organism evidence="2 3">
    <name type="scientific">Citrus clementina</name>
    <name type="common">Clementine</name>
    <name type="synonym">Citrus deliciosa x Citrus sinensis</name>
    <dbReference type="NCBI Taxonomy" id="85681"/>
    <lineage>
        <taxon>Eukaryota</taxon>
        <taxon>Viridiplantae</taxon>
        <taxon>Streptophyta</taxon>
        <taxon>Embryophyta</taxon>
        <taxon>Tracheophyta</taxon>
        <taxon>Spermatophyta</taxon>
        <taxon>Magnoliopsida</taxon>
        <taxon>eudicotyledons</taxon>
        <taxon>Gunneridae</taxon>
        <taxon>Pentapetalae</taxon>
        <taxon>rosids</taxon>
        <taxon>malvids</taxon>
        <taxon>Sapindales</taxon>
        <taxon>Rutaceae</taxon>
        <taxon>Aurantioideae</taxon>
        <taxon>Citrus</taxon>
    </lineage>
</organism>
<dbReference type="eggNOG" id="KOG0743">
    <property type="taxonomic scope" value="Eukaryota"/>
</dbReference>
<dbReference type="EMBL" id="KI536978">
    <property type="protein sequence ID" value="ESR36584.1"/>
    <property type="molecule type" value="Genomic_DNA"/>
</dbReference>
<sequence>TFDTLAMDSNMKQMIMDDLERFVKRKEFYRNVGKAWKHSYFLYGPPGTGKSSLIAAMTNYLNFDVYDLELTTFKENMELRNMLIATKNKSILVVGDIDLTLSGLLNFIDGLWSSCAYERIIIFTTNHKNRLDPAYI</sequence>
<dbReference type="Gramene" id="ESR36584">
    <property type="protein sequence ID" value="ESR36584"/>
    <property type="gene ID" value="CICLE_v100301431mg"/>
</dbReference>
<reference evidence="2 3" key="1">
    <citation type="submission" date="2013-10" db="EMBL/GenBank/DDBJ databases">
        <authorList>
            <consortium name="International Citrus Genome Consortium"/>
            <person name="Jenkins J."/>
            <person name="Schmutz J."/>
            <person name="Prochnik S."/>
            <person name="Rokhsar D."/>
            <person name="Gmitter F."/>
            <person name="Ollitrault P."/>
            <person name="Machado M."/>
            <person name="Talon M."/>
            <person name="Wincker P."/>
            <person name="Jaillon O."/>
            <person name="Morgante M."/>
        </authorList>
    </citation>
    <scope>NUCLEOTIDE SEQUENCE</scope>
    <source>
        <strain evidence="3">cv. Clemenules</strain>
    </source>
</reference>
<dbReference type="OMA" id="SCAYERI"/>
<dbReference type="Gene3D" id="3.40.50.300">
    <property type="entry name" value="P-loop containing nucleotide triphosphate hydrolases"/>
    <property type="match status" value="1"/>
</dbReference>
<keyword evidence="3" id="KW-1185">Reference proteome</keyword>